<dbReference type="RefSeq" id="WP_072854318.1">
    <property type="nucleotide sequence ID" value="NZ_FQVI01000029.1"/>
</dbReference>
<dbReference type="AlphaFoldDB" id="A0A1M5BQ28"/>
<protein>
    <submittedName>
        <fullName evidence="1">Uncharacterized protein</fullName>
    </submittedName>
</protein>
<proteinExistence type="predicted"/>
<reference evidence="1 2" key="1">
    <citation type="submission" date="2016-11" db="EMBL/GenBank/DDBJ databases">
        <authorList>
            <person name="Jaros S."/>
            <person name="Januszkiewicz K."/>
            <person name="Wedrychowicz H."/>
        </authorList>
    </citation>
    <scope>NUCLEOTIDE SEQUENCE [LARGE SCALE GENOMIC DNA]</scope>
    <source>
        <strain evidence="1 2">DSM 17459</strain>
    </source>
</reference>
<dbReference type="OrthoDB" id="2055522at2"/>
<dbReference type="Proteomes" id="UP000184245">
    <property type="component" value="Unassembled WGS sequence"/>
</dbReference>
<organism evidence="1 2">
    <name type="scientific">Lactonifactor longoviformis DSM 17459</name>
    <dbReference type="NCBI Taxonomy" id="1122155"/>
    <lineage>
        <taxon>Bacteria</taxon>
        <taxon>Bacillati</taxon>
        <taxon>Bacillota</taxon>
        <taxon>Clostridia</taxon>
        <taxon>Eubacteriales</taxon>
        <taxon>Clostridiaceae</taxon>
        <taxon>Lactonifactor</taxon>
    </lineage>
</organism>
<accession>A0A1M5BQ28</accession>
<evidence type="ECO:0000313" key="2">
    <source>
        <dbReference type="Proteomes" id="UP000184245"/>
    </source>
</evidence>
<dbReference type="EMBL" id="FQVI01000029">
    <property type="protein sequence ID" value="SHF44609.1"/>
    <property type="molecule type" value="Genomic_DNA"/>
</dbReference>
<name>A0A1M5BQ28_9CLOT</name>
<gene>
    <name evidence="1" type="ORF">SAMN02745158_03764</name>
</gene>
<keyword evidence="2" id="KW-1185">Reference proteome</keyword>
<evidence type="ECO:0000313" key="1">
    <source>
        <dbReference type="EMBL" id="SHF44609.1"/>
    </source>
</evidence>
<sequence>MIVELLPTGKENAIPSEELVNLAKCNSTRELQQVIASERAAGAVILSSTTGGYYLPANKQEIKEFCVTLKNRASNTLAALESAKRALEEE</sequence>
<dbReference type="STRING" id="1122155.SAMN02745158_03764"/>